<evidence type="ECO:0000256" key="4">
    <source>
        <dbReference type="ARBA" id="ARBA00022660"/>
    </source>
</evidence>
<keyword evidence="3 9" id="KW-0813">Transport</keyword>
<dbReference type="OrthoDB" id="405848at2759"/>
<reference evidence="13" key="1">
    <citation type="journal article" date="2019" name="bioRxiv">
        <title>The Genome of the Zebra Mussel, Dreissena polymorpha: A Resource for Invasive Species Research.</title>
        <authorList>
            <person name="McCartney M.A."/>
            <person name="Auch B."/>
            <person name="Kono T."/>
            <person name="Mallez S."/>
            <person name="Zhang Y."/>
            <person name="Obille A."/>
            <person name="Becker A."/>
            <person name="Abrahante J.E."/>
            <person name="Garbe J."/>
            <person name="Badalamenti J.P."/>
            <person name="Herman A."/>
            <person name="Mangelson H."/>
            <person name="Liachko I."/>
            <person name="Sullivan S."/>
            <person name="Sone E.D."/>
            <person name="Koren S."/>
            <person name="Silverstein K.A.T."/>
            <person name="Beckman K.B."/>
            <person name="Gohl D.M."/>
        </authorList>
    </citation>
    <scope>NUCLEOTIDE SEQUENCE</scope>
    <source>
        <strain evidence="13">Duluth1</strain>
        <tissue evidence="13">Whole animal</tissue>
    </source>
</reference>
<feature type="region of interest" description="Disordered" evidence="11">
    <location>
        <begin position="1"/>
        <end position="26"/>
    </location>
</feature>
<sequence>MVLENEVVALSDPKEEPEAEEEEEVDLVDPVDEVRAKCEMDSKAQQLNLILQACNDRVSKRSNTEESCHEELIDYVQHVDHCVGKKIFSKLK</sequence>
<keyword evidence="4 9" id="KW-0679">Respiratory chain</keyword>
<name>A0A9D4BJI6_DREPO</name>
<feature type="domain" description="Ubiquinol-cytochrome C reductase hinge" evidence="12">
    <location>
        <begin position="29"/>
        <end position="92"/>
    </location>
</feature>
<dbReference type="InterPro" id="IPR003422">
    <property type="entry name" value="Cyt_b-c1_6"/>
</dbReference>
<evidence type="ECO:0000313" key="13">
    <source>
        <dbReference type="EMBL" id="KAH3695693.1"/>
    </source>
</evidence>
<evidence type="ECO:0000256" key="6">
    <source>
        <dbReference type="ARBA" id="ARBA00022982"/>
    </source>
</evidence>
<dbReference type="Proteomes" id="UP000828390">
    <property type="component" value="Unassembled WGS sequence"/>
</dbReference>
<dbReference type="GO" id="GO:0006122">
    <property type="term" value="P:mitochondrial electron transport, ubiquinol to cytochrome c"/>
    <property type="evidence" value="ECO:0007669"/>
    <property type="project" value="InterPro"/>
</dbReference>
<comment type="subcellular location">
    <subcellularLocation>
        <location evidence="1">Mitochondrion inner membrane</location>
        <topology evidence="1">Peripheral membrane protein</topology>
        <orientation evidence="1">Intermembrane side</orientation>
    </subcellularLocation>
</comment>
<keyword evidence="7 9" id="KW-0496">Mitochondrion</keyword>
<evidence type="ECO:0000256" key="1">
    <source>
        <dbReference type="ARBA" id="ARBA00004137"/>
    </source>
</evidence>
<dbReference type="PANTHER" id="PTHR15336">
    <property type="entry name" value="UBIQUINOL-CYTOCHROME C REDUCTASE COMPLEX 7.8 KDA PROTEIN"/>
    <property type="match status" value="1"/>
</dbReference>
<dbReference type="PIRSF" id="PIRSF000019">
    <property type="entry name" value="Bc1_11K"/>
    <property type="match status" value="1"/>
</dbReference>
<dbReference type="EMBL" id="JAIWYP010000016">
    <property type="protein sequence ID" value="KAH3695693.1"/>
    <property type="molecule type" value="Genomic_DNA"/>
</dbReference>
<keyword evidence="8 9" id="KW-0472">Membrane</keyword>
<protein>
    <recommendedName>
        <fullName evidence="9">Cytochrome b-c1 complex subunit 6</fullName>
    </recommendedName>
</protein>
<gene>
    <name evidence="13" type="ORF">DPMN_083151</name>
</gene>
<feature type="disulfide bond" evidence="10">
    <location>
        <begin position="38"/>
        <end position="82"/>
    </location>
</feature>
<evidence type="ECO:0000256" key="7">
    <source>
        <dbReference type="ARBA" id="ARBA00023128"/>
    </source>
</evidence>
<reference evidence="13" key="2">
    <citation type="submission" date="2020-11" db="EMBL/GenBank/DDBJ databases">
        <authorList>
            <person name="McCartney M.A."/>
            <person name="Auch B."/>
            <person name="Kono T."/>
            <person name="Mallez S."/>
            <person name="Becker A."/>
            <person name="Gohl D.M."/>
            <person name="Silverstein K.A.T."/>
            <person name="Koren S."/>
            <person name="Bechman K.B."/>
            <person name="Herman A."/>
            <person name="Abrahante J.E."/>
            <person name="Garbe J."/>
        </authorList>
    </citation>
    <scope>NUCLEOTIDE SEQUENCE</scope>
    <source>
        <strain evidence="13">Duluth1</strain>
        <tissue evidence="13">Whole animal</tissue>
    </source>
</reference>
<dbReference type="GO" id="GO:0005743">
    <property type="term" value="C:mitochondrial inner membrane"/>
    <property type="evidence" value="ECO:0007669"/>
    <property type="project" value="UniProtKB-SubCell"/>
</dbReference>
<keyword evidence="14" id="KW-1185">Reference proteome</keyword>
<comment type="function">
    <text evidence="9">Component of the ubiquinol-cytochrome c oxidoreductase, a multisubunit transmembrane complex that is part of the mitochondrial electron transport chain which drives oxidative phosphorylation.</text>
</comment>
<organism evidence="13 14">
    <name type="scientific">Dreissena polymorpha</name>
    <name type="common">Zebra mussel</name>
    <name type="synonym">Mytilus polymorpha</name>
    <dbReference type="NCBI Taxonomy" id="45954"/>
    <lineage>
        <taxon>Eukaryota</taxon>
        <taxon>Metazoa</taxon>
        <taxon>Spiralia</taxon>
        <taxon>Lophotrochozoa</taxon>
        <taxon>Mollusca</taxon>
        <taxon>Bivalvia</taxon>
        <taxon>Autobranchia</taxon>
        <taxon>Heteroconchia</taxon>
        <taxon>Euheterodonta</taxon>
        <taxon>Imparidentia</taxon>
        <taxon>Neoheterodontei</taxon>
        <taxon>Myida</taxon>
        <taxon>Dreissenoidea</taxon>
        <taxon>Dreissenidae</taxon>
        <taxon>Dreissena</taxon>
    </lineage>
</organism>
<dbReference type="SUPFAM" id="SSF81531">
    <property type="entry name" value="Non-heme 11 kDa protein of cytochrome bc1 complex (Ubiquinol-cytochrome c reductase)"/>
    <property type="match status" value="1"/>
</dbReference>
<dbReference type="InterPro" id="IPR036811">
    <property type="entry name" value="Ubol_cytC_Rdtase_hinge_dom_sf"/>
</dbReference>
<dbReference type="InterPro" id="IPR023184">
    <property type="entry name" value="Ubol_cytC_Rdtase_hinge_dom"/>
</dbReference>
<evidence type="ECO:0000313" key="14">
    <source>
        <dbReference type="Proteomes" id="UP000828390"/>
    </source>
</evidence>
<comment type="similarity">
    <text evidence="2 9">Belongs to the UQCRH/QCR6 family.</text>
</comment>
<accession>A0A9D4BJI6</accession>
<dbReference type="PANTHER" id="PTHR15336:SF0">
    <property type="entry name" value="CYTOCHROME B-C1 COMPLEX SUBUNIT 6, MITOCHONDRIAL"/>
    <property type="match status" value="1"/>
</dbReference>
<feature type="compositionally biased region" description="Acidic residues" evidence="11">
    <location>
        <begin position="15"/>
        <end position="26"/>
    </location>
</feature>
<comment type="caution">
    <text evidence="13">The sequence shown here is derived from an EMBL/GenBank/DDBJ whole genome shotgun (WGS) entry which is preliminary data.</text>
</comment>
<evidence type="ECO:0000256" key="11">
    <source>
        <dbReference type="SAM" id="MobiDB-lite"/>
    </source>
</evidence>
<keyword evidence="5 9" id="KW-0999">Mitochondrion inner membrane</keyword>
<proteinExistence type="inferred from homology"/>
<evidence type="ECO:0000256" key="3">
    <source>
        <dbReference type="ARBA" id="ARBA00022448"/>
    </source>
</evidence>
<evidence type="ECO:0000256" key="9">
    <source>
        <dbReference type="PIRNR" id="PIRNR000019"/>
    </source>
</evidence>
<dbReference type="Pfam" id="PF02320">
    <property type="entry name" value="UCR_hinge"/>
    <property type="match status" value="1"/>
</dbReference>
<keyword evidence="10" id="KW-1015">Disulfide bond</keyword>
<evidence type="ECO:0000256" key="8">
    <source>
        <dbReference type="ARBA" id="ARBA00023136"/>
    </source>
</evidence>
<dbReference type="Gene3D" id="1.10.287.20">
    <property type="entry name" value="Ubiquinol-cytochrome C reductase hinge domain"/>
    <property type="match status" value="1"/>
</dbReference>
<feature type="disulfide bond" evidence="10">
    <location>
        <begin position="54"/>
        <end position="68"/>
    </location>
</feature>
<evidence type="ECO:0000259" key="12">
    <source>
        <dbReference type="Pfam" id="PF02320"/>
    </source>
</evidence>
<keyword evidence="6 9" id="KW-0249">Electron transport</keyword>
<evidence type="ECO:0000256" key="10">
    <source>
        <dbReference type="PIRSR" id="PIRSR000019-1"/>
    </source>
</evidence>
<evidence type="ECO:0000256" key="2">
    <source>
        <dbReference type="ARBA" id="ARBA00006498"/>
    </source>
</evidence>
<evidence type="ECO:0000256" key="5">
    <source>
        <dbReference type="ARBA" id="ARBA00022792"/>
    </source>
</evidence>
<dbReference type="AlphaFoldDB" id="A0A9D4BJI6"/>